<name>A0A0A9G7D7_ARUDO</name>
<sequence length="164" mass="17753">MALASKLLTSKGCFDEFLGVRSFLESINAILPSLEAETSHGYSKAREWTGAECGTQVAAGLMSSSSETSETLNNRTAPSSPPVNSTPGRCVLAKEYALPTWTLEIMLVNSPFLISHTYASLPAVLTTVFPRGARAQTQSACMNFCTHFIWVLSQTRTVMSQEPL</sequence>
<accession>A0A0A9G7D7</accession>
<organism evidence="2">
    <name type="scientific">Arundo donax</name>
    <name type="common">Giant reed</name>
    <name type="synonym">Donax arundinaceus</name>
    <dbReference type="NCBI Taxonomy" id="35708"/>
    <lineage>
        <taxon>Eukaryota</taxon>
        <taxon>Viridiplantae</taxon>
        <taxon>Streptophyta</taxon>
        <taxon>Embryophyta</taxon>
        <taxon>Tracheophyta</taxon>
        <taxon>Spermatophyta</taxon>
        <taxon>Magnoliopsida</taxon>
        <taxon>Liliopsida</taxon>
        <taxon>Poales</taxon>
        <taxon>Poaceae</taxon>
        <taxon>PACMAD clade</taxon>
        <taxon>Arundinoideae</taxon>
        <taxon>Arundineae</taxon>
        <taxon>Arundo</taxon>
    </lineage>
</organism>
<evidence type="ECO:0000256" key="1">
    <source>
        <dbReference type="SAM" id="MobiDB-lite"/>
    </source>
</evidence>
<reference evidence="2" key="2">
    <citation type="journal article" date="2015" name="Data Brief">
        <title>Shoot transcriptome of the giant reed, Arundo donax.</title>
        <authorList>
            <person name="Barrero R.A."/>
            <person name="Guerrero F.D."/>
            <person name="Moolhuijzen P."/>
            <person name="Goolsby J.A."/>
            <person name="Tidwell J."/>
            <person name="Bellgard S.E."/>
            <person name="Bellgard M.I."/>
        </authorList>
    </citation>
    <scope>NUCLEOTIDE SEQUENCE</scope>
    <source>
        <tissue evidence="2">Shoot tissue taken approximately 20 cm above the soil surface</tissue>
    </source>
</reference>
<evidence type="ECO:0000313" key="2">
    <source>
        <dbReference type="EMBL" id="JAE19379.1"/>
    </source>
</evidence>
<reference evidence="2" key="1">
    <citation type="submission" date="2014-09" db="EMBL/GenBank/DDBJ databases">
        <authorList>
            <person name="Magalhaes I.L.F."/>
            <person name="Oliveira U."/>
            <person name="Santos F.R."/>
            <person name="Vidigal T.H.D.A."/>
            <person name="Brescovit A.D."/>
            <person name="Santos A.J."/>
        </authorList>
    </citation>
    <scope>NUCLEOTIDE SEQUENCE</scope>
    <source>
        <tissue evidence="2">Shoot tissue taken approximately 20 cm above the soil surface</tissue>
    </source>
</reference>
<dbReference type="EMBL" id="GBRH01178517">
    <property type="protein sequence ID" value="JAE19379.1"/>
    <property type="molecule type" value="Transcribed_RNA"/>
</dbReference>
<dbReference type="AlphaFoldDB" id="A0A0A9G7D7"/>
<feature type="compositionally biased region" description="Polar residues" evidence="1">
    <location>
        <begin position="72"/>
        <end position="85"/>
    </location>
</feature>
<proteinExistence type="predicted"/>
<protein>
    <submittedName>
        <fullName evidence="2">Uncharacterized protein</fullName>
    </submittedName>
</protein>
<feature type="region of interest" description="Disordered" evidence="1">
    <location>
        <begin position="64"/>
        <end position="85"/>
    </location>
</feature>